<sequence>MWSEGAGERVDGSEPVISAQERLADVMAAAVEVAAESGESGTYTAEVARTLTAVVGKVGARIAVEAETRGFRSGWGEAIALVAGGTEGGAQVLRMTNANVPEK</sequence>
<keyword evidence="2" id="KW-1185">Reference proteome</keyword>
<dbReference type="EMBL" id="LJGZ01000114">
    <property type="protein sequence ID" value="OEV14798.1"/>
    <property type="molecule type" value="Genomic_DNA"/>
</dbReference>
<dbReference type="Proteomes" id="UP000175971">
    <property type="component" value="Unassembled WGS sequence"/>
</dbReference>
<name>A0A1E7LF39_9ACTN</name>
<dbReference type="AlphaFoldDB" id="A0A1E7LF39"/>
<dbReference type="OrthoDB" id="4313663at2"/>
<comment type="caution">
    <text evidence="1">The sequence shown here is derived from an EMBL/GenBank/DDBJ whole genome shotgun (WGS) entry which is preliminary data.</text>
</comment>
<accession>A0A1E7LF39</accession>
<reference evidence="1 2" key="1">
    <citation type="journal article" date="2016" name="Front. Microbiol.">
        <title>Comparative Genomics Analysis of Streptomyces Species Reveals Their Adaptation to the Marine Environment and Their Diversity at the Genomic Level.</title>
        <authorList>
            <person name="Tian X."/>
            <person name="Zhang Z."/>
            <person name="Yang T."/>
            <person name="Chen M."/>
            <person name="Li J."/>
            <person name="Chen F."/>
            <person name="Yang J."/>
            <person name="Li W."/>
            <person name="Zhang B."/>
            <person name="Zhang Z."/>
            <person name="Wu J."/>
            <person name="Zhang C."/>
            <person name="Long L."/>
            <person name="Xiao J."/>
        </authorList>
    </citation>
    <scope>NUCLEOTIDE SEQUENCE [LARGE SCALE GENOMIC DNA]</scope>
    <source>
        <strain evidence="1 2">SCSIO M10372</strain>
    </source>
</reference>
<evidence type="ECO:0000313" key="1">
    <source>
        <dbReference type="EMBL" id="OEV14798.1"/>
    </source>
</evidence>
<dbReference type="PATRIC" id="fig|518642.7.peg.8700"/>
<protein>
    <submittedName>
        <fullName evidence="1">Uncharacterized protein</fullName>
    </submittedName>
</protein>
<organism evidence="1 2">
    <name type="scientific">Streptomyces nanshensis</name>
    <dbReference type="NCBI Taxonomy" id="518642"/>
    <lineage>
        <taxon>Bacteria</taxon>
        <taxon>Bacillati</taxon>
        <taxon>Actinomycetota</taxon>
        <taxon>Actinomycetes</taxon>
        <taxon>Kitasatosporales</taxon>
        <taxon>Streptomycetaceae</taxon>
        <taxon>Streptomyces</taxon>
    </lineage>
</organism>
<evidence type="ECO:0000313" key="2">
    <source>
        <dbReference type="Proteomes" id="UP000175971"/>
    </source>
</evidence>
<proteinExistence type="predicted"/>
<gene>
    <name evidence="1" type="ORF">AN221_44095</name>
</gene>